<dbReference type="CDD" id="cd13127">
    <property type="entry name" value="MATE_tuaB_like"/>
    <property type="match status" value="1"/>
</dbReference>
<dbReference type="Pfam" id="PF13440">
    <property type="entry name" value="Polysacc_synt_3"/>
    <property type="match status" value="1"/>
</dbReference>
<dbReference type="PANTHER" id="PTHR30250">
    <property type="entry name" value="PST FAMILY PREDICTED COLANIC ACID TRANSPORTER"/>
    <property type="match status" value="1"/>
</dbReference>
<keyword evidence="6 7" id="KW-0472">Membrane</keyword>
<feature type="transmembrane region" description="Helical" evidence="7">
    <location>
        <begin position="12"/>
        <end position="34"/>
    </location>
</feature>
<feature type="transmembrane region" description="Helical" evidence="7">
    <location>
        <begin position="142"/>
        <end position="163"/>
    </location>
</feature>
<evidence type="ECO:0000256" key="6">
    <source>
        <dbReference type="ARBA" id="ARBA00023136"/>
    </source>
</evidence>
<feature type="transmembrane region" description="Helical" evidence="7">
    <location>
        <begin position="109"/>
        <end position="130"/>
    </location>
</feature>
<comment type="caution">
    <text evidence="8">The sequence shown here is derived from an EMBL/GenBank/DDBJ whole genome shotgun (WGS) entry which is preliminary data.</text>
</comment>
<evidence type="ECO:0000256" key="3">
    <source>
        <dbReference type="ARBA" id="ARBA00022475"/>
    </source>
</evidence>
<dbReference type="Proteomes" id="UP000005475">
    <property type="component" value="Unassembled WGS sequence"/>
</dbReference>
<reference evidence="9" key="2">
    <citation type="submission" date="2007-04" db="EMBL/GenBank/DDBJ databases">
        <title>Draft genome sequence of Bacteroides ovatus (ATCC 8483).</title>
        <authorList>
            <person name="Sudarsanam P."/>
            <person name="Ley R."/>
            <person name="Guruge J."/>
            <person name="Turnbaugh P.J."/>
            <person name="Mahowald M."/>
            <person name="Liep D."/>
            <person name="Gordon J."/>
        </authorList>
    </citation>
    <scope>NUCLEOTIDE SEQUENCE [LARGE SCALE GENOMIC DNA]</scope>
    <source>
        <strain evidence="9">ATCC 8483 / DSM 1896 / JCM 5824 / BCRC 10623 / CCUG 4943 / NCTC 11153</strain>
    </source>
</reference>
<evidence type="ECO:0000256" key="4">
    <source>
        <dbReference type="ARBA" id="ARBA00022692"/>
    </source>
</evidence>
<feature type="transmembrane region" description="Helical" evidence="7">
    <location>
        <begin position="416"/>
        <end position="436"/>
    </location>
</feature>
<dbReference type="RefSeq" id="WP_004299959.1">
    <property type="nucleotide sequence ID" value="NZ_DS264582.1"/>
</dbReference>
<feature type="transmembrane region" description="Helical" evidence="7">
    <location>
        <begin position="285"/>
        <end position="310"/>
    </location>
</feature>
<dbReference type="GO" id="GO:0005886">
    <property type="term" value="C:plasma membrane"/>
    <property type="evidence" value="ECO:0007669"/>
    <property type="project" value="UniProtKB-SubCell"/>
</dbReference>
<protein>
    <submittedName>
        <fullName evidence="8">Polysaccharide biosynthesis protein</fullName>
    </submittedName>
</protein>
<comment type="similarity">
    <text evidence="2">Belongs to the polysaccharide synthase family.</text>
</comment>
<dbReference type="NCBIfam" id="NF007773">
    <property type="entry name" value="PRK10459.1"/>
    <property type="match status" value="1"/>
</dbReference>
<dbReference type="InterPro" id="IPR050833">
    <property type="entry name" value="Poly_Biosynth_Transport"/>
</dbReference>
<dbReference type="EMBL" id="AAXF02000052">
    <property type="protein sequence ID" value="EDO10232.1"/>
    <property type="molecule type" value="Genomic_DNA"/>
</dbReference>
<gene>
    <name evidence="8" type="ORF">BACOVA_03678</name>
</gene>
<dbReference type="GeneID" id="29452813"/>
<evidence type="ECO:0000313" key="8">
    <source>
        <dbReference type="EMBL" id="EDO10232.1"/>
    </source>
</evidence>
<evidence type="ECO:0000256" key="7">
    <source>
        <dbReference type="SAM" id="Phobius"/>
    </source>
</evidence>
<evidence type="ECO:0000256" key="5">
    <source>
        <dbReference type="ARBA" id="ARBA00022989"/>
    </source>
</evidence>
<evidence type="ECO:0000313" key="9">
    <source>
        <dbReference type="Proteomes" id="UP000005475"/>
    </source>
</evidence>
<keyword evidence="5 7" id="KW-1133">Transmembrane helix</keyword>
<organism evidence="8 9">
    <name type="scientific">Bacteroides ovatus (strain ATCC 8483 / DSM 1896 / JCM 5824 / BCRC 10623 / CCUG 4943 / NCTC 11153)</name>
    <dbReference type="NCBI Taxonomy" id="411476"/>
    <lineage>
        <taxon>Bacteria</taxon>
        <taxon>Pseudomonadati</taxon>
        <taxon>Bacteroidota</taxon>
        <taxon>Bacteroidia</taxon>
        <taxon>Bacteroidales</taxon>
        <taxon>Bacteroidaceae</taxon>
        <taxon>Bacteroides</taxon>
    </lineage>
</organism>
<keyword evidence="3" id="KW-1003">Cell membrane</keyword>
<reference evidence="8 9" key="1">
    <citation type="submission" date="2007-03" db="EMBL/GenBank/DDBJ databases">
        <authorList>
            <person name="Fulton L."/>
            <person name="Clifton S."/>
            <person name="Fulton B."/>
            <person name="Xu J."/>
            <person name="Minx P."/>
            <person name="Pepin K.H."/>
            <person name="Johnson M."/>
            <person name="Thiruvilangam P."/>
            <person name="Bhonagiri V."/>
            <person name="Nash W.E."/>
            <person name="Mardis E.R."/>
            <person name="Wilson R.K."/>
        </authorList>
    </citation>
    <scope>NUCLEOTIDE SEQUENCE [LARGE SCALE GENOMIC DNA]</scope>
    <source>
        <strain evidence="9">ATCC 8483 / DSM 1896 / JCM 5824 / BCRC 10623 / CCUG 4943 / NCTC 11153</strain>
    </source>
</reference>
<sequence length="484" mass="54521">MSKSAVISGAKWMTISTIVSSIVGILRLSILARFLDKSDFGIVAVLTLILGLTSMFSDMGFATVIMHKQNLDRRQFSSLFWIQMAVYFILYIIIICFTHPISLFYKEPILHYLIPLSLLDLLFIGIGKLYETVLQKNFQFKILAIRNIISCILSLVLAVIMAIMGCGVYTLVLSTLFATAFLSVWNFVLGQKHIRLQFYCSVKEILPLIKIGLYQTGTQIVDYLCTKLDVLIIGKLLGMEVLGLYNLSKEFVFRLIQIINTIVNRVLTPAFAKIQHEKARMSKTYCYVLQSLTSLTFPILTIISILSVQIIEVLYGSNYKEAGLLTAILSLAAVGTAVGNPVRNIIVATGRTDLTFKYVWVRSIFTIPCVYVCSLYSIEMVAWGQVLLSIIDYYLQWKMEIKPSIGLSFLDLTKSFLKQGCISLLLGFVGFIIFSTNPLLFDTVIIQAVVYGVIACFVYFASIYIFMNSELINFLGLIKRIIRN</sequence>
<feature type="transmembrane region" description="Helical" evidence="7">
    <location>
        <begin position="40"/>
        <end position="66"/>
    </location>
</feature>
<keyword evidence="4 7" id="KW-0812">Transmembrane</keyword>
<dbReference type="PANTHER" id="PTHR30250:SF10">
    <property type="entry name" value="LIPOPOLYSACCHARIDE BIOSYNTHESIS PROTEIN WZXC"/>
    <property type="match status" value="1"/>
</dbReference>
<feature type="transmembrane region" description="Helical" evidence="7">
    <location>
        <begin position="359"/>
        <end position="378"/>
    </location>
</feature>
<name>A0AAN3A5S1_BACO1</name>
<accession>A0AAN3A5S1</accession>
<proteinExistence type="inferred from homology"/>
<feature type="transmembrane region" description="Helical" evidence="7">
    <location>
        <begin position="169"/>
        <end position="189"/>
    </location>
</feature>
<feature type="transmembrane region" description="Helical" evidence="7">
    <location>
        <begin position="448"/>
        <end position="467"/>
    </location>
</feature>
<evidence type="ECO:0000256" key="1">
    <source>
        <dbReference type="ARBA" id="ARBA00004651"/>
    </source>
</evidence>
<dbReference type="AlphaFoldDB" id="A0AAN3A5S1"/>
<comment type="subcellular location">
    <subcellularLocation>
        <location evidence="1">Cell membrane</location>
        <topology evidence="1">Multi-pass membrane protein</topology>
    </subcellularLocation>
</comment>
<feature type="transmembrane region" description="Helical" evidence="7">
    <location>
        <begin position="322"/>
        <end position="339"/>
    </location>
</feature>
<evidence type="ECO:0000256" key="2">
    <source>
        <dbReference type="ARBA" id="ARBA00007430"/>
    </source>
</evidence>
<feature type="transmembrane region" description="Helical" evidence="7">
    <location>
        <begin position="78"/>
        <end position="103"/>
    </location>
</feature>